<organism evidence="2 3">
    <name type="scientific">Trema orientale</name>
    <name type="common">Charcoal tree</name>
    <name type="synonym">Celtis orientalis</name>
    <dbReference type="NCBI Taxonomy" id="63057"/>
    <lineage>
        <taxon>Eukaryota</taxon>
        <taxon>Viridiplantae</taxon>
        <taxon>Streptophyta</taxon>
        <taxon>Embryophyta</taxon>
        <taxon>Tracheophyta</taxon>
        <taxon>Spermatophyta</taxon>
        <taxon>Magnoliopsida</taxon>
        <taxon>eudicotyledons</taxon>
        <taxon>Gunneridae</taxon>
        <taxon>Pentapetalae</taxon>
        <taxon>rosids</taxon>
        <taxon>fabids</taxon>
        <taxon>Rosales</taxon>
        <taxon>Cannabaceae</taxon>
        <taxon>Trema</taxon>
    </lineage>
</organism>
<name>A0A2P5FQW5_TREOI</name>
<feature type="region of interest" description="Disordered" evidence="1">
    <location>
        <begin position="39"/>
        <end position="76"/>
    </location>
</feature>
<dbReference type="AlphaFoldDB" id="A0A2P5FQW5"/>
<evidence type="ECO:0000313" key="2">
    <source>
        <dbReference type="EMBL" id="POO00177.1"/>
    </source>
</evidence>
<evidence type="ECO:0000313" key="3">
    <source>
        <dbReference type="Proteomes" id="UP000237000"/>
    </source>
</evidence>
<dbReference type="EMBL" id="JXTC01000014">
    <property type="protein sequence ID" value="POO00177.1"/>
    <property type="molecule type" value="Genomic_DNA"/>
</dbReference>
<reference evidence="3" key="1">
    <citation type="submission" date="2016-06" db="EMBL/GenBank/DDBJ databases">
        <title>Parallel loss of symbiosis genes in relatives of nitrogen-fixing non-legume Parasponia.</title>
        <authorList>
            <person name="Van Velzen R."/>
            <person name="Holmer R."/>
            <person name="Bu F."/>
            <person name="Rutten L."/>
            <person name="Van Zeijl A."/>
            <person name="Liu W."/>
            <person name="Santuari L."/>
            <person name="Cao Q."/>
            <person name="Sharma T."/>
            <person name="Shen D."/>
            <person name="Roswanjaya Y."/>
            <person name="Wardhani T."/>
            <person name="Kalhor M.S."/>
            <person name="Jansen J."/>
            <person name="Van den Hoogen J."/>
            <person name="Gungor B."/>
            <person name="Hartog M."/>
            <person name="Hontelez J."/>
            <person name="Verver J."/>
            <person name="Yang W.-C."/>
            <person name="Schijlen E."/>
            <person name="Repin R."/>
            <person name="Schilthuizen M."/>
            <person name="Schranz E."/>
            <person name="Heidstra R."/>
            <person name="Miyata K."/>
            <person name="Fedorova E."/>
            <person name="Kohlen W."/>
            <person name="Bisseling T."/>
            <person name="Smit S."/>
            <person name="Geurts R."/>
        </authorList>
    </citation>
    <scope>NUCLEOTIDE SEQUENCE [LARGE SCALE GENOMIC DNA]</scope>
    <source>
        <strain evidence="3">cv. RG33-2</strain>
    </source>
</reference>
<dbReference type="Proteomes" id="UP000237000">
    <property type="component" value="Unassembled WGS sequence"/>
</dbReference>
<evidence type="ECO:0000256" key="1">
    <source>
        <dbReference type="SAM" id="MobiDB-lite"/>
    </source>
</evidence>
<comment type="caution">
    <text evidence="2">The sequence shown here is derived from an EMBL/GenBank/DDBJ whole genome shotgun (WGS) entry which is preliminary data.</text>
</comment>
<dbReference type="InParanoid" id="A0A2P5FQW5"/>
<accession>A0A2P5FQW5</accession>
<protein>
    <submittedName>
        <fullName evidence="2">Uncharacterized protein</fullName>
    </submittedName>
</protein>
<proteinExistence type="predicted"/>
<gene>
    <name evidence="2" type="ORF">TorRG33x02_039550</name>
</gene>
<sequence>MVDQMTMNNIVVFVHFPNIYELEQRTLLRAYLWYLLQAENTGNNPPPPKERRKKATRNEKLHKLRREKAFELDQPT</sequence>
<keyword evidence="3" id="KW-1185">Reference proteome</keyword>
<feature type="compositionally biased region" description="Basic and acidic residues" evidence="1">
    <location>
        <begin position="56"/>
        <end position="76"/>
    </location>
</feature>